<feature type="coiled-coil region" evidence="1">
    <location>
        <begin position="76"/>
        <end position="135"/>
    </location>
</feature>
<feature type="compositionally biased region" description="Pro residues" evidence="2">
    <location>
        <begin position="158"/>
        <end position="172"/>
    </location>
</feature>
<feature type="compositionally biased region" description="Acidic residues" evidence="2">
    <location>
        <begin position="255"/>
        <end position="264"/>
    </location>
</feature>
<dbReference type="Proteomes" id="UP000298652">
    <property type="component" value="Chromosome 3"/>
</dbReference>
<dbReference type="AlphaFoldDB" id="A0A4U6VHZ8"/>
<feature type="region of interest" description="Disordered" evidence="2">
    <location>
        <begin position="226"/>
        <end position="303"/>
    </location>
</feature>
<proteinExistence type="predicted"/>
<accession>A0A4U6VHZ8</accession>
<dbReference type="Gramene" id="TKW28124">
    <property type="protein sequence ID" value="TKW28124"/>
    <property type="gene ID" value="SEVIR_3G332200v2"/>
</dbReference>
<sequence length="303" mass="34235">MGGPAVITWISRGSYNCFGKHYKNWVFTIPQSTIGEKKILATSNIDGRQKNEDAKMEVMGARYDKEMYKRAAMAREHEMEKVMREQSRRIEDYEEKLRVMQGFIEASRSMADRAREEAESNVHRLEAERFQQLDEILSLRLALEEMQAQAPAQNIVNVPPPPPPEEPQPPNPEEADQLVPVIEVEEDPVPLADPEIDLYAHENLEGFDVDMEDDQGEVPAGNQQFAWANANADGLDPQGYGPMQQWGEEEPKGGEEEEDPEEMEGNSGISTSDTSRTWSDFGQSPEVKIPSIKLHPSLPQAKR</sequence>
<dbReference type="EMBL" id="CM016554">
    <property type="protein sequence ID" value="TKW28124.1"/>
    <property type="molecule type" value="Genomic_DNA"/>
</dbReference>
<evidence type="ECO:0000256" key="2">
    <source>
        <dbReference type="SAM" id="MobiDB-lite"/>
    </source>
</evidence>
<protein>
    <submittedName>
        <fullName evidence="3">Uncharacterized protein</fullName>
    </submittedName>
</protein>
<keyword evidence="1" id="KW-0175">Coiled coil</keyword>
<feature type="region of interest" description="Disordered" evidence="2">
    <location>
        <begin position="154"/>
        <end position="175"/>
    </location>
</feature>
<name>A0A4U6VHZ8_SETVI</name>
<gene>
    <name evidence="3" type="ORF">SEVIR_3G332200v2</name>
</gene>
<evidence type="ECO:0000313" key="3">
    <source>
        <dbReference type="EMBL" id="TKW28124.1"/>
    </source>
</evidence>
<feature type="compositionally biased region" description="Polar residues" evidence="2">
    <location>
        <begin position="267"/>
        <end position="282"/>
    </location>
</feature>
<evidence type="ECO:0000313" key="4">
    <source>
        <dbReference type="Proteomes" id="UP000298652"/>
    </source>
</evidence>
<organism evidence="3 4">
    <name type="scientific">Setaria viridis</name>
    <name type="common">Green bristlegrass</name>
    <name type="synonym">Setaria italica subsp. viridis</name>
    <dbReference type="NCBI Taxonomy" id="4556"/>
    <lineage>
        <taxon>Eukaryota</taxon>
        <taxon>Viridiplantae</taxon>
        <taxon>Streptophyta</taxon>
        <taxon>Embryophyta</taxon>
        <taxon>Tracheophyta</taxon>
        <taxon>Spermatophyta</taxon>
        <taxon>Magnoliopsida</taxon>
        <taxon>Liliopsida</taxon>
        <taxon>Poales</taxon>
        <taxon>Poaceae</taxon>
        <taxon>PACMAD clade</taxon>
        <taxon>Panicoideae</taxon>
        <taxon>Panicodae</taxon>
        <taxon>Paniceae</taxon>
        <taxon>Cenchrinae</taxon>
        <taxon>Setaria</taxon>
    </lineage>
</organism>
<reference evidence="3" key="1">
    <citation type="submission" date="2019-03" db="EMBL/GenBank/DDBJ databases">
        <title>WGS assembly of Setaria viridis.</title>
        <authorList>
            <person name="Huang P."/>
            <person name="Jenkins J."/>
            <person name="Grimwood J."/>
            <person name="Barry K."/>
            <person name="Healey A."/>
            <person name="Mamidi S."/>
            <person name="Sreedasyam A."/>
            <person name="Shu S."/>
            <person name="Feldman M."/>
            <person name="Wu J."/>
            <person name="Yu Y."/>
            <person name="Chen C."/>
            <person name="Johnson J."/>
            <person name="Rokhsar D."/>
            <person name="Baxter I."/>
            <person name="Schmutz J."/>
            <person name="Brutnell T."/>
            <person name="Kellogg E."/>
        </authorList>
    </citation>
    <scope>NUCLEOTIDE SEQUENCE [LARGE SCALE GENOMIC DNA]</scope>
</reference>
<evidence type="ECO:0000256" key="1">
    <source>
        <dbReference type="SAM" id="Coils"/>
    </source>
</evidence>
<keyword evidence="4" id="KW-1185">Reference proteome</keyword>